<evidence type="ECO:0000313" key="2">
    <source>
        <dbReference type="EMBL" id="SLM28939.1"/>
    </source>
</evidence>
<keyword evidence="1" id="KW-0472">Membrane</keyword>
<reference evidence="2 3" key="1">
    <citation type="submission" date="2017-03" db="EMBL/GenBank/DDBJ databases">
        <authorList>
            <person name="Afonso C.L."/>
            <person name="Miller P.J."/>
            <person name="Scott M.A."/>
            <person name="Spackman E."/>
            <person name="Goraichik I."/>
            <person name="Dimitrov K.M."/>
            <person name="Suarez D.L."/>
            <person name="Swayne D.E."/>
        </authorList>
    </citation>
    <scope>NUCLEOTIDE SEQUENCE [LARGE SCALE GENOMIC DNA]</scope>
    <source>
        <strain evidence="2">PRJEB14757</strain>
    </source>
</reference>
<keyword evidence="1" id="KW-0812">Transmembrane</keyword>
<keyword evidence="1" id="KW-1133">Transmembrane helix</keyword>
<gene>
    <name evidence="2" type="ORF">MTBBW1_1630049</name>
</gene>
<sequence>MFENKIDEAPLWCVVPLVITASISVLLFFYPQPFLKLASLAVQTIMGG</sequence>
<dbReference type="EMBL" id="FWEV01000072">
    <property type="protein sequence ID" value="SLM28939.1"/>
    <property type="molecule type" value="Genomic_DNA"/>
</dbReference>
<proteinExistence type="predicted"/>
<dbReference type="RefSeq" id="WP_245809458.1">
    <property type="nucleotide sequence ID" value="NZ_LT828550.1"/>
</dbReference>
<dbReference type="AlphaFoldDB" id="A0A1W1H912"/>
<keyword evidence="3" id="KW-1185">Reference proteome</keyword>
<protein>
    <submittedName>
        <fullName evidence="2">Uncharacterized protein</fullName>
    </submittedName>
</protein>
<feature type="transmembrane region" description="Helical" evidence="1">
    <location>
        <begin position="12"/>
        <end position="30"/>
    </location>
</feature>
<organism evidence="2 3">
    <name type="scientific">Desulfamplus magnetovallimortis</name>
    <dbReference type="NCBI Taxonomy" id="1246637"/>
    <lineage>
        <taxon>Bacteria</taxon>
        <taxon>Pseudomonadati</taxon>
        <taxon>Thermodesulfobacteriota</taxon>
        <taxon>Desulfobacteria</taxon>
        <taxon>Desulfobacterales</taxon>
        <taxon>Desulfobacteraceae</taxon>
        <taxon>Desulfamplus</taxon>
    </lineage>
</organism>
<dbReference type="STRING" id="1246637.MTBBW1_1630049"/>
<evidence type="ECO:0000313" key="3">
    <source>
        <dbReference type="Proteomes" id="UP000191931"/>
    </source>
</evidence>
<name>A0A1W1H912_9BACT</name>
<dbReference type="Proteomes" id="UP000191931">
    <property type="component" value="Unassembled WGS sequence"/>
</dbReference>
<accession>A0A1W1H912</accession>
<evidence type="ECO:0000256" key="1">
    <source>
        <dbReference type="SAM" id="Phobius"/>
    </source>
</evidence>